<dbReference type="InterPro" id="IPR010998">
    <property type="entry name" value="Integrase_recombinase_N"/>
</dbReference>
<dbReference type="InterPro" id="IPR050808">
    <property type="entry name" value="Phage_Integrase"/>
</dbReference>
<dbReference type="CDD" id="cd00801">
    <property type="entry name" value="INT_P4_C"/>
    <property type="match status" value="1"/>
</dbReference>
<dbReference type="InterPro" id="IPR013762">
    <property type="entry name" value="Integrase-like_cat_sf"/>
</dbReference>
<evidence type="ECO:0000256" key="2">
    <source>
        <dbReference type="ARBA" id="ARBA00022908"/>
    </source>
</evidence>
<dbReference type="Pfam" id="PF00589">
    <property type="entry name" value="Phage_integrase"/>
    <property type="match status" value="1"/>
</dbReference>
<reference evidence="6 7" key="1">
    <citation type="journal article" date="2019" name="ISME J.">
        <title>Evolution in action: habitat transition from sediment to the pelagial leads to genome streamlining in Methylophilaceae.</title>
        <authorList>
            <person name="Salcher M."/>
            <person name="Schaefle D."/>
            <person name="Kaspar M."/>
            <person name="Neuenschwander S.M."/>
            <person name="Ghai R."/>
        </authorList>
    </citation>
    <scope>NUCLEOTIDE SEQUENCE [LARGE SCALE GENOMIC DNA]</scope>
    <source>
        <strain evidence="6 7">MMS-RVI-51</strain>
    </source>
</reference>
<keyword evidence="2" id="KW-0229">DNA integration</keyword>
<dbReference type="PANTHER" id="PTHR30629">
    <property type="entry name" value="PROPHAGE INTEGRASE"/>
    <property type="match status" value="1"/>
</dbReference>
<dbReference type="Gene3D" id="1.10.443.10">
    <property type="entry name" value="Intergrase catalytic core"/>
    <property type="match status" value="1"/>
</dbReference>
<dbReference type="GeneID" id="66285083"/>
<dbReference type="GO" id="GO:0015074">
    <property type="term" value="P:DNA integration"/>
    <property type="evidence" value="ECO:0007669"/>
    <property type="project" value="UniProtKB-KW"/>
</dbReference>
<dbReference type="InterPro" id="IPR025166">
    <property type="entry name" value="Integrase_DNA_bind_dom"/>
</dbReference>
<dbReference type="KEGG" id="muv:FIT94_04205"/>
<proteinExistence type="inferred from homology"/>
<dbReference type="Pfam" id="PF22022">
    <property type="entry name" value="Phage_int_M"/>
    <property type="match status" value="1"/>
</dbReference>
<dbReference type="Gene3D" id="3.30.160.390">
    <property type="entry name" value="Integrase, DNA-binding domain"/>
    <property type="match status" value="1"/>
</dbReference>
<evidence type="ECO:0000256" key="1">
    <source>
        <dbReference type="ARBA" id="ARBA00008857"/>
    </source>
</evidence>
<evidence type="ECO:0000256" key="3">
    <source>
        <dbReference type="ARBA" id="ARBA00023125"/>
    </source>
</evidence>
<name>A0AAX1F0J1_9PROT</name>
<dbReference type="EMBL" id="CP040953">
    <property type="protein sequence ID" value="QDC41264.1"/>
    <property type="molecule type" value="Genomic_DNA"/>
</dbReference>
<evidence type="ECO:0000313" key="6">
    <source>
        <dbReference type="EMBL" id="QDC41264.1"/>
    </source>
</evidence>
<dbReference type="InterPro" id="IPR002104">
    <property type="entry name" value="Integrase_catalytic"/>
</dbReference>
<evidence type="ECO:0000313" key="7">
    <source>
        <dbReference type="Proteomes" id="UP000314901"/>
    </source>
</evidence>
<dbReference type="AlphaFoldDB" id="A0AAX1F0J1"/>
<dbReference type="Pfam" id="PF13356">
    <property type="entry name" value="Arm-DNA-bind_3"/>
    <property type="match status" value="1"/>
</dbReference>
<keyword evidence="3" id="KW-0238">DNA-binding</keyword>
<dbReference type="GO" id="GO:0003677">
    <property type="term" value="F:DNA binding"/>
    <property type="evidence" value="ECO:0007669"/>
    <property type="project" value="UniProtKB-KW"/>
</dbReference>
<dbReference type="InterPro" id="IPR053876">
    <property type="entry name" value="Phage_int_M"/>
</dbReference>
<dbReference type="GO" id="GO:0006310">
    <property type="term" value="P:DNA recombination"/>
    <property type="evidence" value="ECO:0007669"/>
    <property type="project" value="UniProtKB-KW"/>
</dbReference>
<sequence length="399" mass="45733">MPKLAQRLTDYEIKRLKPGDKKGLGRGLYILCDKGGAKSWIYRYKRLDGKETSLSMGKYPEVSIKLAEKRTTEANELIEQGIDPSSARKASISTKKGVVANSFEVVGREMIETHFKYLSPSYKQRSVRRLELYIFPWLGEKPVSEITPRDLLDIFRRIENANKSPTVKKTREVVNLVFKHALVTGRVMHNPCEATRGIIKISRPKHMAALIEPEDVAELMRAIDGFKGTFQVACALKIAPMVFVRPFELRTARWKDIDLKNAEWSYVVSKTKTDHLVPLSKQAVKILKDLQRFSGDGEFVFPNGRDPKKPMSEAAINAALQRMGYNTQTEITGHGFRAMARTILHERLEFDRDIIEHQLAHSVQDSLGTAYNRTKFIKQRKEMMQVWSDYLEEIKLGKY</sequence>
<keyword evidence="4" id="KW-0233">DNA recombination</keyword>
<dbReference type="InterPro" id="IPR038488">
    <property type="entry name" value="Integrase_DNA-bd_sf"/>
</dbReference>
<dbReference type="Gene3D" id="1.10.150.130">
    <property type="match status" value="1"/>
</dbReference>
<comment type="similarity">
    <text evidence="1">Belongs to the 'phage' integrase family.</text>
</comment>
<gene>
    <name evidence="6" type="ORF">FIT94_04205</name>
</gene>
<dbReference type="SUPFAM" id="SSF56349">
    <property type="entry name" value="DNA breaking-rejoining enzymes"/>
    <property type="match status" value="1"/>
</dbReference>
<evidence type="ECO:0000256" key="4">
    <source>
        <dbReference type="ARBA" id="ARBA00023172"/>
    </source>
</evidence>
<dbReference type="RefSeq" id="WP_139867935.1">
    <property type="nucleotide sequence ID" value="NZ_CP040951.1"/>
</dbReference>
<accession>A0AAX1F0J1</accession>
<dbReference type="Proteomes" id="UP000314901">
    <property type="component" value="Chromosome"/>
</dbReference>
<dbReference type="PANTHER" id="PTHR30629:SF2">
    <property type="entry name" value="PROPHAGE INTEGRASE INTS-RELATED"/>
    <property type="match status" value="1"/>
</dbReference>
<feature type="domain" description="Tyr recombinase" evidence="5">
    <location>
        <begin position="205"/>
        <end position="384"/>
    </location>
</feature>
<dbReference type="InterPro" id="IPR011010">
    <property type="entry name" value="DNA_brk_join_enz"/>
</dbReference>
<dbReference type="PROSITE" id="PS51898">
    <property type="entry name" value="TYR_RECOMBINASE"/>
    <property type="match status" value="1"/>
</dbReference>
<organism evidence="6 7">
    <name type="scientific">Candidatus Methylopumilus universalis</name>
    <dbReference type="NCBI Taxonomy" id="2588536"/>
    <lineage>
        <taxon>Bacteria</taxon>
        <taxon>Pseudomonadati</taxon>
        <taxon>Pseudomonadota</taxon>
        <taxon>Betaproteobacteria</taxon>
        <taxon>Nitrosomonadales</taxon>
        <taxon>Methylophilaceae</taxon>
        <taxon>Candidatus Methylopumilus</taxon>
    </lineage>
</organism>
<protein>
    <submittedName>
        <fullName evidence="6">DUF4102 domain-containing protein</fullName>
    </submittedName>
</protein>
<evidence type="ECO:0000259" key="5">
    <source>
        <dbReference type="PROSITE" id="PS51898"/>
    </source>
</evidence>